<protein>
    <submittedName>
        <fullName evidence="1">Uncharacterized protein</fullName>
    </submittedName>
</protein>
<evidence type="ECO:0000313" key="1">
    <source>
        <dbReference type="EMBL" id="KAJ2988738.1"/>
    </source>
</evidence>
<dbReference type="Proteomes" id="UP001143856">
    <property type="component" value="Unassembled WGS sequence"/>
</dbReference>
<accession>A0ACC1P962</accession>
<dbReference type="EMBL" id="JAPDGR010000612">
    <property type="protein sequence ID" value="KAJ2988738.1"/>
    <property type="molecule type" value="Genomic_DNA"/>
</dbReference>
<organism evidence="1 2">
    <name type="scientific">Xylaria curta</name>
    <dbReference type="NCBI Taxonomy" id="42375"/>
    <lineage>
        <taxon>Eukaryota</taxon>
        <taxon>Fungi</taxon>
        <taxon>Dikarya</taxon>
        <taxon>Ascomycota</taxon>
        <taxon>Pezizomycotina</taxon>
        <taxon>Sordariomycetes</taxon>
        <taxon>Xylariomycetidae</taxon>
        <taxon>Xylariales</taxon>
        <taxon>Xylariaceae</taxon>
        <taxon>Xylaria</taxon>
    </lineage>
</organism>
<comment type="caution">
    <text evidence="1">The sequence shown here is derived from an EMBL/GenBank/DDBJ whole genome shotgun (WGS) entry which is preliminary data.</text>
</comment>
<reference evidence="1" key="1">
    <citation type="submission" date="2022-10" db="EMBL/GenBank/DDBJ databases">
        <title>Genome Sequence of Xylaria curta.</title>
        <authorList>
            <person name="Buettner E."/>
        </authorList>
    </citation>
    <scope>NUCLEOTIDE SEQUENCE</scope>
    <source>
        <strain evidence="1">Babe10</strain>
    </source>
</reference>
<keyword evidence="2" id="KW-1185">Reference proteome</keyword>
<sequence length="664" mass="72932">MSTTSGDQYPVHVGLWTNWSRGYIMGGTLTLKRQDADLLIAFTALFITFYSVAKAQDVLYHQCQAILRNSSSPESGLFQSLQVVRVNWGSRRVIRPLSVAAAAMLCTAVFTVASGFSSRVSTSVGSEVLIRSSDCGGIMGPIQLGNTSYPPFLAYTAERVNNAANYVQQCYSDSNSTGLLDCQRFVTQKLATSTNRKGACPFHDEICHNNSTNLILDSGFIDSHLHFGQNSPPDERILWRSVLTCAPLKSAQFTSQSSTPENYTLYHYGTVFGGMDYVHTAIPVKAQYSQVMADDTLVSNANYMISAIQARVGNGTYGGSTEFIPIKSLARMDADIDLIFLSGNGVVFLEPMDDGWYRTESTPTKIQARRGKGTGEVELYLPLQPASTLGCITHHQFCNTAIQGPGRCTALASLRDATFTAAPLFNSSYSNLNHRLAETESQARFLHFMDTLRAAGDINGILTIMGSAALLSQRTAIQGIQTRLEPNQWQLDIAHIWNIWMAVAQRTFIDAVYRPIDPKLLAAQYNYTAPELVKLCNSQKIRSAAYGSFSVFWLLFILLVGLLLISISYLLDVASGLIAKKKGYGQYTHLEWISNATLQLQRLAHEGLGMGTWSRCVDDVPATKPGELLGLLDISDLKHPVLYSPENFKDPSSNQPSETPSEDC</sequence>
<proteinExistence type="predicted"/>
<name>A0ACC1P962_9PEZI</name>
<gene>
    <name evidence="1" type="ORF">NUW58_g3827</name>
</gene>
<evidence type="ECO:0000313" key="2">
    <source>
        <dbReference type="Proteomes" id="UP001143856"/>
    </source>
</evidence>